<keyword evidence="4 6" id="KW-1133">Transmembrane helix</keyword>
<evidence type="ECO:0000313" key="9">
    <source>
        <dbReference type="Proteomes" id="UP000295632"/>
    </source>
</evidence>
<evidence type="ECO:0000256" key="5">
    <source>
        <dbReference type="ARBA" id="ARBA00023136"/>
    </source>
</evidence>
<keyword evidence="3 6" id="KW-0812">Transmembrane</keyword>
<feature type="transmembrane region" description="Helical" evidence="6">
    <location>
        <begin position="12"/>
        <end position="30"/>
    </location>
</feature>
<sequence>MLRTALGRVRLIGMIEGISFLMLLGIAMPLKYWANIPMAVTIVGSLHGLLFVLFVMAIANVAVVDRWRVSLIAGALLSSLIPFGPFVLDKKLKDDPTA</sequence>
<evidence type="ECO:0000256" key="3">
    <source>
        <dbReference type="ARBA" id="ARBA00022692"/>
    </source>
</evidence>
<keyword evidence="9" id="KW-1185">Reference proteome</keyword>
<feature type="domain" description="DUF3817" evidence="7">
    <location>
        <begin position="7"/>
        <end position="93"/>
    </location>
</feature>
<dbReference type="NCBIfam" id="TIGR03954">
    <property type="entry name" value="integ_memb_HG"/>
    <property type="match status" value="1"/>
</dbReference>
<evidence type="ECO:0000313" key="8">
    <source>
        <dbReference type="EMBL" id="TDQ42705.1"/>
    </source>
</evidence>
<gene>
    <name evidence="8" type="ORF">EV213_101134</name>
</gene>
<dbReference type="GO" id="GO:0005886">
    <property type="term" value="C:plasma membrane"/>
    <property type="evidence" value="ECO:0007669"/>
    <property type="project" value="UniProtKB-SubCell"/>
</dbReference>
<dbReference type="InterPro" id="IPR023845">
    <property type="entry name" value="DUF3817_TM"/>
</dbReference>
<evidence type="ECO:0000256" key="6">
    <source>
        <dbReference type="SAM" id="Phobius"/>
    </source>
</evidence>
<proteinExistence type="predicted"/>
<name>A0A4R6UD54_9BACI</name>
<accession>A0A4R6UD54</accession>
<evidence type="ECO:0000256" key="2">
    <source>
        <dbReference type="ARBA" id="ARBA00022475"/>
    </source>
</evidence>
<keyword evidence="5 6" id="KW-0472">Membrane</keyword>
<feature type="transmembrane region" description="Helical" evidence="6">
    <location>
        <begin position="36"/>
        <end position="62"/>
    </location>
</feature>
<dbReference type="AlphaFoldDB" id="A0A4R6UD54"/>
<dbReference type="Proteomes" id="UP000295632">
    <property type="component" value="Unassembled WGS sequence"/>
</dbReference>
<dbReference type="PANTHER" id="PTHR40077">
    <property type="entry name" value="MEMBRANE PROTEIN-RELATED"/>
    <property type="match status" value="1"/>
</dbReference>
<comment type="subcellular location">
    <subcellularLocation>
        <location evidence="1">Cell membrane</location>
        <topology evidence="1">Multi-pass membrane protein</topology>
    </subcellularLocation>
</comment>
<dbReference type="RefSeq" id="WP_133578546.1">
    <property type="nucleotide sequence ID" value="NZ_SNYJ01000001.1"/>
</dbReference>
<dbReference type="OrthoDB" id="1121311at2"/>
<evidence type="ECO:0000256" key="1">
    <source>
        <dbReference type="ARBA" id="ARBA00004651"/>
    </source>
</evidence>
<evidence type="ECO:0000256" key="4">
    <source>
        <dbReference type="ARBA" id="ARBA00022989"/>
    </source>
</evidence>
<reference evidence="8 9" key="1">
    <citation type="submission" date="2019-03" db="EMBL/GenBank/DDBJ databases">
        <title>Genomic Encyclopedia of Type Strains, Phase IV (KMG-IV): sequencing the most valuable type-strain genomes for metagenomic binning, comparative biology and taxonomic classification.</title>
        <authorList>
            <person name="Goeker M."/>
        </authorList>
    </citation>
    <scope>NUCLEOTIDE SEQUENCE [LARGE SCALE GENOMIC DNA]</scope>
    <source>
        <strain evidence="8 9">DSM 28697</strain>
    </source>
</reference>
<comment type="caution">
    <text evidence="8">The sequence shown here is derived from an EMBL/GenBank/DDBJ whole genome shotgun (WGS) entry which is preliminary data.</text>
</comment>
<dbReference type="PANTHER" id="PTHR40077:SF1">
    <property type="entry name" value="MEMBRANE PROTEIN"/>
    <property type="match status" value="1"/>
</dbReference>
<dbReference type="EMBL" id="SNYJ01000001">
    <property type="protein sequence ID" value="TDQ42705.1"/>
    <property type="molecule type" value="Genomic_DNA"/>
</dbReference>
<protein>
    <submittedName>
        <fullName evidence="8">Integral membrane protein</fullName>
    </submittedName>
</protein>
<feature type="transmembrane region" description="Helical" evidence="6">
    <location>
        <begin position="69"/>
        <end position="88"/>
    </location>
</feature>
<organism evidence="8 9">
    <name type="scientific">Aureibacillus halotolerans</name>
    <dbReference type="NCBI Taxonomy" id="1508390"/>
    <lineage>
        <taxon>Bacteria</taxon>
        <taxon>Bacillati</taxon>
        <taxon>Bacillota</taxon>
        <taxon>Bacilli</taxon>
        <taxon>Bacillales</taxon>
        <taxon>Bacillaceae</taxon>
        <taxon>Aureibacillus</taxon>
    </lineage>
</organism>
<evidence type="ECO:0000259" key="7">
    <source>
        <dbReference type="Pfam" id="PF12823"/>
    </source>
</evidence>
<dbReference type="Pfam" id="PF12823">
    <property type="entry name" value="DUF3817"/>
    <property type="match status" value="1"/>
</dbReference>
<keyword evidence="2" id="KW-1003">Cell membrane</keyword>